<evidence type="ECO:0000313" key="4">
    <source>
        <dbReference type="Proteomes" id="UP000563523"/>
    </source>
</evidence>
<dbReference type="AlphaFoldDB" id="A0A850R283"/>
<protein>
    <submittedName>
        <fullName evidence="3">Tm-1-like ATP-binding domain-containing protein</fullName>
    </submittedName>
</protein>
<comment type="caution">
    <text evidence="3">The sequence shown here is derived from an EMBL/GenBank/DDBJ whole genome shotgun (WGS) entry which is preliminary data.</text>
</comment>
<gene>
    <name evidence="3" type="ORF">HU830_02900</name>
</gene>
<dbReference type="RefSeq" id="WP_176942290.1">
    <property type="nucleotide sequence ID" value="NZ_JABZEC010000002.1"/>
</dbReference>
<dbReference type="InterPro" id="IPR008322">
    <property type="entry name" value="UPF0261"/>
</dbReference>
<name>A0A850R283_9LACO</name>
<reference evidence="3 4" key="1">
    <citation type="submission" date="2020-06" db="EMBL/GenBank/DDBJ databases">
        <authorList>
            <person name="Kang J."/>
        </authorList>
    </citation>
    <scope>NUCLEOTIDE SEQUENCE [LARGE SCALE GENOMIC DNA]</scope>
    <source>
        <strain evidence="3 4">DCY120</strain>
    </source>
</reference>
<keyword evidence="4" id="KW-1185">Reference proteome</keyword>
<dbReference type="CDD" id="cd15488">
    <property type="entry name" value="Tm-1-like"/>
    <property type="match status" value="1"/>
</dbReference>
<organism evidence="3 4">
    <name type="scientific">Bombilactobacillus apium</name>
    <dbReference type="NCBI Taxonomy" id="2675299"/>
    <lineage>
        <taxon>Bacteria</taxon>
        <taxon>Bacillati</taxon>
        <taxon>Bacillota</taxon>
        <taxon>Bacilli</taxon>
        <taxon>Lactobacillales</taxon>
        <taxon>Lactobacillaceae</taxon>
        <taxon>Bombilactobacillus</taxon>
    </lineage>
</organism>
<sequence length="405" mass="43158">MGKIALVGTFDTKGKELTYVQKVLERLGNQVLTINVGVFASDFQTAVSPADLAKITGISLTDLRTNYHRGEVNAILGQSLTVLLPQLYQAQKFAGVISLGGSGGTSLVTPALQALPLGVPKVMVSTVASGDTRIYVGTSDIVMFPSIVDVAGLNQISQTIFDNSAAAVSGMVNSHSEVSTAQRPLIGTTMFGVTTPAVDQAQQLFDQKGYTSLVFHATGVGGRTLESLIQQNYFAGVLDLTLTELADELVGGVLSAGPHRLEAAIAQKIPEVVVPGALDMVNFGPRETVTERFQGRQFLQHNPAVTLIRTTVAENRQLGQIVATKLNATQVPLTVLIPSQGFSEISGPGQPFANPQADQAFVTEFKQNIQNELIKIREIDCNINAPEFAQECVVELLKLITEKGN</sequence>
<dbReference type="GO" id="GO:0005524">
    <property type="term" value="F:ATP binding"/>
    <property type="evidence" value="ECO:0007669"/>
    <property type="project" value="UniProtKB-KW"/>
</dbReference>
<dbReference type="Pfam" id="PF23189">
    <property type="entry name" value="UPF0261_C"/>
    <property type="match status" value="1"/>
</dbReference>
<evidence type="ECO:0000259" key="2">
    <source>
        <dbReference type="Pfam" id="PF23189"/>
    </source>
</evidence>
<evidence type="ECO:0000259" key="1">
    <source>
        <dbReference type="Pfam" id="PF06792"/>
    </source>
</evidence>
<dbReference type="EMBL" id="JABZEC010000002">
    <property type="protein sequence ID" value="NVY96131.1"/>
    <property type="molecule type" value="Genomic_DNA"/>
</dbReference>
<dbReference type="InterPro" id="IPR051353">
    <property type="entry name" value="Tobamovirus_resist_UPF0261"/>
</dbReference>
<dbReference type="PANTHER" id="PTHR31862">
    <property type="entry name" value="UPF0261 DOMAIN PROTEIN (AFU_ORTHOLOGUE AFUA_1G10120)"/>
    <property type="match status" value="1"/>
</dbReference>
<feature type="domain" description="UPF0261" evidence="2">
    <location>
        <begin position="183"/>
        <end position="399"/>
    </location>
</feature>
<accession>A0A850R283</accession>
<keyword evidence="3" id="KW-0067">ATP-binding</keyword>
<dbReference type="Gene3D" id="3.40.50.12030">
    <property type="entry name" value="Uncharacterised protein family UPF0261, NC domain"/>
    <property type="match status" value="1"/>
</dbReference>
<dbReference type="Gene3D" id="3.40.50.12020">
    <property type="entry name" value="Uncharacterised protein family UPF0261, NN domain"/>
    <property type="match status" value="1"/>
</dbReference>
<dbReference type="InterPro" id="IPR044122">
    <property type="entry name" value="UPF0261_N"/>
</dbReference>
<dbReference type="Proteomes" id="UP000563523">
    <property type="component" value="Unassembled WGS sequence"/>
</dbReference>
<dbReference type="PANTHER" id="PTHR31862:SF1">
    <property type="entry name" value="UPF0261 DOMAIN PROTEIN (AFU_ORTHOLOGUE AFUA_1G10120)"/>
    <property type="match status" value="1"/>
</dbReference>
<dbReference type="PIRSF" id="PIRSF033271">
    <property type="entry name" value="UCP033271"/>
    <property type="match status" value="1"/>
</dbReference>
<dbReference type="Pfam" id="PF06792">
    <property type="entry name" value="UPF0261"/>
    <property type="match status" value="1"/>
</dbReference>
<keyword evidence="3" id="KW-0547">Nucleotide-binding</keyword>
<proteinExistence type="predicted"/>
<feature type="domain" description="UPF0261" evidence="1">
    <location>
        <begin position="3"/>
        <end position="176"/>
    </location>
</feature>
<evidence type="ECO:0000313" key="3">
    <source>
        <dbReference type="EMBL" id="NVY96131.1"/>
    </source>
</evidence>
<dbReference type="InterPro" id="IPR056778">
    <property type="entry name" value="UPF0261_C"/>
</dbReference>
<dbReference type="NCBIfam" id="NF002674">
    <property type="entry name" value="PRK02399.1-2"/>
    <property type="match status" value="1"/>
</dbReference>